<sequence>MMGAVALLRKEDGAAWVEQVEALERMRVELRGAVDKVCSSAWVEQTRSKMEARLTRRRWRRSWRRRRREEVEAREQRRRRATLTLDAWLQQRQRLSDKAKREEEMQVVADSAVSEVRRKLADCGRLSSILSAICQLRTARCLATTRKGLASPESSSSSSSSFRVHVSLLRSLCRRRAQLYRDEETAILVLTAHDDEEEEEGEEGGDEEAEEEEDEVALFGSTGRQHHAVHQVADSSISALLHIRGEWDTSEPCHTNVECPCLSRGEWDTPEPCHGNVECPCLSRGEWDTSQPCHTNVECPCLSRGEWDTCLSENGSPIPRGWVQPPPPSSPAWLTALL</sequence>
<dbReference type="KEGG" id="pmrn:116958560"/>
<feature type="region of interest" description="Disordered" evidence="1">
    <location>
        <begin position="190"/>
        <end position="216"/>
    </location>
</feature>
<keyword evidence="2" id="KW-1185">Reference proteome</keyword>
<dbReference type="PANTHER" id="PTHR48190">
    <property type="entry name" value="PROGRAMMED CELL DEATH PROTEIN 7"/>
    <property type="match status" value="1"/>
</dbReference>
<organism evidence="2 3">
    <name type="scientific">Petromyzon marinus</name>
    <name type="common">Sea lamprey</name>
    <dbReference type="NCBI Taxonomy" id="7757"/>
    <lineage>
        <taxon>Eukaryota</taxon>
        <taxon>Metazoa</taxon>
        <taxon>Chordata</taxon>
        <taxon>Craniata</taxon>
        <taxon>Vertebrata</taxon>
        <taxon>Cyclostomata</taxon>
        <taxon>Hyperoartia</taxon>
        <taxon>Petromyzontiformes</taxon>
        <taxon>Petromyzontidae</taxon>
        <taxon>Petromyzon</taxon>
    </lineage>
</organism>
<dbReference type="InterPro" id="IPR031974">
    <property type="entry name" value="PDCD7"/>
</dbReference>
<proteinExistence type="predicted"/>
<dbReference type="AlphaFoldDB" id="A0AAJ7XJM9"/>
<protein>
    <submittedName>
        <fullName evidence="3">Programmed cell death protein 7</fullName>
    </submittedName>
</protein>
<evidence type="ECO:0000313" key="3">
    <source>
        <dbReference type="RefSeq" id="XP_032837154.1"/>
    </source>
</evidence>
<evidence type="ECO:0000256" key="1">
    <source>
        <dbReference type="SAM" id="MobiDB-lite"/>
    </source>
</evidence>
<reference evidence="3" key="1">
    <citation type="submission" date="2025-08" db="UniProtKB">
        <authorList>
            <consortium name="RefSeq"/>
        </authorList>
    </citation>
    <scope>IDENTIFICATION</scope>
    <source>
        <tissue evidence="3">Sperm</tissue>
    </source>
</reference>
<accession>A0AAJ7XJM9</accession>
<dbReference type="Pfam" id="PF16021">
    <property type="entry name" value="PDCD7"/>
    <property type="match status" value="2"/>
</dbReference>
<dbReference type="Proteomes" id="UP001318040">
    <property type="component" value="Chromosome 79"/>
</dbReference>
<evidence type="ECO:0000313" key="2">
    <source>
        <dbReference type="Proteomes" id="UP001318040"/>
    </source>
</evidence>
<dbReference type="RefSeq" id="XP_032837154.1">
    <property type="nucleotide sequence ID" value="XM_032981263.1"/>
</dbReference>
<feature type="compositionally biased region" description="Acidic residues" evidence="1">
    <location>
        <begin position="194"/>
        <end position="216"/>
    </location>
</feature>
<dbReference type="GO" id="GO:0005689">
    <property type="term" value="C:U12-type spliceosomal complex"/>
    <property type="evidence" value="ECO:0007669"/>
    <property type="project" value="TreeGrafter"/>
</dbReference>
<dbReference type="PANTHER" id="PTHR48190:SF2">
    <property type="entry name" value="PROGRAMMED CELL DEATH PROTEIN 7"/>
    <property type="match status" value="1"/>
</dbReference>
<gene>
    <name evidence="3" type="primary">PDCD7</name>
</gene>
<name>A0AAJ7XJM9_PETMA</name>
<dbReference type="InterPro" id="IPR052831">
    <property type="entry name" value="Apoptosis_promoter"/>
</dbReference>